<accession>A0ABS7L3B2</accession>
<evidence type="ECO:0000313" key="3">
    <source>
        <dbReference type="Proteomes" id="UP001299068"/>
    </source>
</evidence>
<comment type="caution">
    <text evidence="2">The sequence shown here is derived from an EMBL/GenBank/DDBJ whole genome shotgun (WGS) entry which is preliminary data.</text>
</comment>
<dbReference type="InterPro" id="IPR007165">
    <property type="entry name" value="Phage_holin_4_2"/>
</dbReference>
<dbReference type="Pfam" id="PF04020">
    <property type="entry name" value="Phage_holin_4_2"/>
    <property type="match status" value="1"/>
</dbReference>
<name>A0ABS7L3B2_CLOSR</name>
<keyword evidence="1" id="KW-1133">Transmembrane helix</keyword>
<reference evidence="2 3" key="1">
    <citation type="journal article" date="2021" name="Cell Host Microbe">
        <title>in vivo commensal control of Clostridioides difficile virulence.</title>
        <authorList>
            <person name="Girinathan B.P."/>
            <person name="Dibenedetto N."/>
            <person name="Worley J.N."/>
            <person name="Peltier J."/>
            <person name="Arrieta-Ortiz M.L."/>
            <person name="Rupa Christinal Immanuel S."/>
            <person name="Lavin R."/>
            <person name="Delaney M.L."/>
            <person name="Cummins C."/>
            <person name="Hoffmann M."/>
            <person name="Luo Y."/>
            <person name="Gonzalez-Escalona N."/>
            <person name="Allard M."/>
            <person name="Onderdonk A.B."/>
            <person name="Gerber G.K."/>
            <person name="Sonenshein A.L."/>
            <person name="Baliga N."/>
            <person name="Dupuy B."/>
            <person name="Bry L."/>
        </authorList>
    </citation>
    <scope>NUCLEOTIDE SEQUENCE [LARGE SCALE GENOMIC DNA]</scope>
    <source>
        <strain evidence="2 3">DSM 599</strain>
    </source>
</reference>
<evidence type="ECO:0000313" key="2">
    <source>
        <dbReference type="EMBL" id="MBY0757398.1"/>
    </source>
</evidence>
<keyword evidence="1" id="KW-0812">Transmembrane</keyword>
<dbReference type="PANTHER" id="PTHR37309">
    <property type="entry name" value="SLR0284 PROTEIN"/>
    <property type="match status" value="1"/>
</dbReference>
<keyword evidence="1" id="KW-0472">Membrane</keyword>
<gene>
    <name evidence="2" type="ORF">K5V21_18395</name>
</gene>
<feature type="transmembrane region" description="Helical" evidence="1">
    <location>
        <begin position="78"/>
        <end position="95"/>
    </location>
</feature>
<sequence>MGHSKVEEKNHTNTNHFFKWIVRLILFTIVLGVTAFLTPGFTIDGFWSVVLAAVIISIVDYVIELFMGVDASPFGKGIKGFIVAAIIIYLTQFLVPHMSSSIIGALIAALIIGILDAIIPVRVM</sequence>
<dbReference type="Proteomes" id="UP001299068">
    <property type="component" value="Unassembled WGS sequence"/>
</dbReference>
<feature type="transmembrane region" description="Helical" evidence="1">
    <location>
        <begin position="20"/>
        <end position="39"/>
    </location>
</feature>
<dbReference type="EMBL" id="JAIKTU010000024">
    <property type="protein sequence ID" value="MBY0757398.1"/>
    <property type="molecule type" value="Genomic_DNA"/>
</dbReference>
<feature type="transmembrane region" description="Helical" evidence="1">
    <location>
        <begin position="101"/>
        <end position="121"/>
    </location>
</feature>
<dbReference type="PANTHER" id="PTHR37309:SF1">
    <property type="entry name" value="SLR0284 PROTEIN"/>
    <property type="match status" value="1"/>
</dbReference>
<organism evidence="2 3">
    <name type="scientific">Clostridium sardiniense</name>
    <name type="common">Clostridium absonum</name>
    <dbReference type="NCBI Taxonomy" id="29369"/>
    <lineage>
        <taxon>Bacteria</taxon>
        <taxon>Bacillati</taxon>
        <taxon>Bacillota</taxon>
        <taxon>Clostridia</taxon>
        <taxon>Eubacteriales</taxon>
        <taxon>Clostridiaceae</taxon>
        <taxon>Clostridium</taxon>
    </lineage>
</organism>
<feature type="transmembrane region" description="Helical" evidence="1">
    <location>
        <begin position="45"/>
        <end position="66"/>
    </location>
</feature>
<proteinExistence type="predicted"/>
<dbReference type="RefSeq" id="WP_221862516.1">
    <property type="nucleotide sequence ID" value="NZ_JAIKTU010000024.1"/>
</dbReference>
<evidence type="ECO:0000256" key="1">
    <source>
        <dbReference type="SAM" id="Phobius"/>
    </source>
</evidence>
<protein>
    <submittedName>
        <fullName evidence="2">Phage holin family protein</fullName>
    </submittedName>
</protein>
<keyword evidence="3" id="KW-1185">Reference proteome</keyword>